<protein>
    <submittedName>
        <fullName evidence="2">Uncharacterized protein</fullName>
    </submittedName>
</protein>
<organism evidence="2 3">
    <name type="scientific">Panicum hallii var. hallii</name>
    <dbReference type="NCBI Taxonomy" id="1504633"/>
    <lineage>
        <taxon>Eukaryota</taxon>
        <taxon>Viridiplantae</taxon>
        <taxon>Streptophyta</taxon>
        <taxon>Embryophyta</taxon>
        <taxon>Tracheophyta</taxon>
        <taxon>Spermatophyta</taxon>
        <taxon>Magnoliopsida</taxon>
        <taxon>Liliopsida</taxon>
        <taxon>Poales</taxon>
        <taxon>Poaceae</taxon>
        <taxon>PACMAD clade</taxon>
        <taxon>Panicoideae</taxon>
        <taxon>Panicodae</taxon>
        <taxon>Paniceae</taxon>
        <taxon>Panicinae</taxon>
        <taxon>Panicum</taxon>
        <taxon>Panicum sect. Panicum</taxon>
    </lineage>
</organism>
<proteinExistence type="predicted"/>
<gene>
    <name evidence="2" type="ORF">GQ55_9G086900</name>
</gene>
<dbReference type="InterPro" id="IPR012871">
    <property type="entry name" value="DUF1668_ORYSA"/>
</dbReference>
<dbReference type="Proteomes" id="UP000244336">
    <property type="component" value="Chromosome 9"/>
</dbReference>
<dbReference type="AlphaFoldDB" id="A0A2T7C126"/>
<dbReference type="OrthoDB" id="635005at2759"/>
<keyword evidence="3" id="KW-1185">Reference proteome</keyword>
<dbReference type="PANTHER" id="PTHR33085">
    <property type="entry name" value="OS12G0113100 PROTEIN-RELATED"/>
    <property type="match status" value="1"/>
</dbReference>
<evidence type="ECO:0000313" key="3">
    <source>
        <dbReference type="Proteomes" id="UP000244336"/>
    </source>
</evidence>
<dbReference type="Gramene" id="PUZ37051">
    <property type="protein sequence ID" value="PUZ37051"/>
    <property type="gene ID" value="GQ55_9G086900"/>
</dbReference>
<accession>A0A2T7C126</accession>
<evidence type="ECO:0000313" key="2">
    <source>
        <dbReference type="EMBL" id="PUZ37051.1"/>
    </source>
</evidence>
<dbReference type="EMBL" id="CM009757">
    <property type="protein sequence ID" value="PUZ37051.1"/>
    <property type="molecule type" value="Genomic_DNA"/>
</dbReference>
<dbReference type="Pfam" id="PF07893">
    <property type="entry name" value="DUF1668"/>
    <property type="match status" value="1"/>
</dbReference>
<reference evidence="2 3" key="1">
    <citation type="submission" date="2018-04" db="EMBL/GenBank/DDBJ databases">
        <title>WGS assembly of Panicum hallii var. hallii HAL2.</title>
        <authorList>
            <person name="Lovell J."/>
            <person name="Jenkins J."/>
            <person name="Lowry D."/>
            <person name="Mamidi S."/>
            <person name="Sreedasyam A."/>
            <person name="Weng X."/>
            <person name="Barry K."/>
            <person name="Bonette J."/>
            <person name="Campitelli B."/>
            <person name="Daum C."/>
            <person name="Gordon S."/>
            <person name="Gould B."/>
            <person name="Lipzen A."/>
            <person name="MacQueen A."/>
            <person name="Palacio-Mejia J."/>
            <person name="Plott C."/>
            <person name="Shakirov E."/>
            <person name="Shu S."/>
            <person name="Yoshinaga Y."/>
            <person name="Zane M."/>
            <person name="Rokhsar D."/>
            <person name="Grimwood J."/>
            <person name="Schmutz J."/>
            <person name="Juenger T."/>
        </authorList>
    </citation>
    <scope>NUCLEOTIDE SEQUENCE [LARGE SCALE GENOMIC DNA]</scope>
    <source>
        <strain evidence="3">cv. HAL2</strain>
    </source>
</reference>
<name>A0A2T7C126_9POAL</name>
<dbReference type="PANTHER" id="PTHR33085:SF62">
    <property type="entry name" value="OS03G0632600 PROTEIN"/>
    <property type="match status" value="1"/>
</dbReference>
<evidence type="ECO:0000256" key="1">
    <source>
        <dbReference type="SAM" id="MobiDB-lite"/>
    </source>
</evidence>
<sequence>MGDGLHRRPAPAVGHLPLRDTSRAAHVFRRRLAVQPIAAGTALPSVLEHHVNVFDVRTRSCLFAPRPETSGPDPIYIPAGGRLFALADGAFDWLDPLPPPLGTPAYGEEAREWSWFEIPDRRSSAGTSDVTSYAMHADGQTIFVSIKKGASAAIFSFETEEHGGVWHRHGKWALPFTGCAHFDSELDAWVGLSGELDSIGHLCSCDVVPANLDADGKDNQALCMGSPCVCMGQCPARMLSKEKLFSNDPTERHVGATLVYMGGRSKFCLVQCVSIDGDRADERCDCNLDDEDDSADERNGCHLEEYYCYCDDDLLDVGDMEEDGGSASDEGKDCDLKKQDGPDRKQDEQDVTSRPRRYLVRLTSFTLKYDKSGDLTTGSSCRVRYYRVPRGSTVPLLSNPVAFWM</sequence>
<feature type="region of interest" description="Disordered" evidence="1">
    <location>
        <begin position="320"/>
        <end position="354"/>
    </location>
</feature>
<feature type="compositionally biased region" description="Basic and acidic residues" evidence="1">
    <location>
        <begin position="329"/>
        <end position="353"/>
    </location>
</feature>